<reference evidence="2" key="1">
    <citation type="submission" date="2012-02" db="EMBL/GenBank/DDBJ databases">
        <title>Complete sequence of chromosome of Methanomethylovorans hollandica DSM 15978.</title>
        <authorList>
            <person name="Lucas S."/>
            <person name="Copeland A."/>
            <person name="Lapidus A."/>
            <person name="Glavina del Rio T."/>
            <person name="Dalin E."/>
            <person name="Tice H."/>
            <person name="Bruce D."/>
            <person name="Goodwin L."/>
            <person name="Pitluck S."/>
            <person name="Peters L."/>
            <person name="Mikhailova N."/>
            <person name="Held B."/>
            <person name="Kyrpides N."/>
            <person name="Mavromatis K."/>
            <person name="Ivanova N."/>
            <person name="Brettin T."/>
            <person name="Detter J.C."/>
            <person name="Han C."/>
            <person name="Larimer F."/>
            <person name="Land M."/>
            <person name="Hauser L."/>
            <person name="Markowitz V."/>
            <person name="Cheng J.-F."/>
            <person name="Hugenholtz P."/>
            <person name="Woyke T."/>
            <person name="Wu D."/>
            <person name="Spring S."/>
            <person name="Schroeder M."/>
            <person name="Brambilla E."/>
            <person name="Klenk H.-P."/>
            <person name="Eisen J.A."/>
        </authorList>
    </citation>
    <scope>NUCLEOTIDE SEQUENCE [LARGE SCALE GENOMIC DNA]</scope>
    <source>
        <strain evidence="2">DSM 15978 / NBRC 107637 / DMS1</strain>
    </source>
</reference>
<keyword evidence="2" id="KW-1185">Reference proteome</keyword>
<dbReference type="RefSeq" id="WP_015325416.1">
    <property type="nucleotide sequence ID" value="NC_019977.1"/>
</dbReference>
<dbReference type="AlphaFoldDB" id="L0KYS0"/>
<evidence type="ECO:0000313" key="1">
    <source>
        <dbReference type="EMBL" id="AGB50251.1"/>
    </source>
</evidence>
<gene>
    <name evidence="1" type="ordered locus">Metho_2085</name>
</gene>
<organism evidence="1 2">
    <name type="scientific">Methanomethylovorans hollandica (strain DSM 15978 / NBRC 107637 / DMS1)</name>
    <dbReference type="NCBI Taxonomy" id="867904"/>
    <lineage>
        <taxon>Archaea</taxon>
        <taxon>Methanobacteriati</taxon>
        <taxon>Methanobacteriota</taxon>
        <taxon>Stenosarchaea group</taxon>
        <taxon>Methanomicrobia</taxon>
        <taxon>Methanosarcinales</taxon>
        <taxon>Methanosarcinaceae</taxon>
        <taxon>Methanomethylovorans</taxon>
    </lineage>
</organism>
<dbReference type="KEGG" id="mhz:Metho_2085"/>
<sequence>MSRSSCTKDMPYEVLTSGVTLTQSEKYIKDNSEKVFHVPGGYSIKGMKLIGSDKIPVGVKGNDLIFQFIKPCFGLFILKMTDVQEEIEKLQKEFP</sequence>
<dbReference type="EMBL" id="CP003362">
    <property type="protein sequence ID" value="AGB50251.1"/>
    <property type="molecule type" value="Genomic_DNA"/>
</dbReference>
<dbReference type="Proteomes" id="UP000010866">
    <property type="component" value="Chromosome"/>
</dbReference>
<proteinExistence type="predicted"/>
<dbReference type="OrthoDB" id="109565at2157"/>
<dbReference type="STRING" id="867904.Metho_2085"/>
<dbReference type="InterPro" id="IPR012031">
    <property type="entry name" value="MTH0776-like"/>
</dbReference>
<protein>
    <recommendedName>
        <fullName evidence="3">DUF1894 domain-containing protein</fullName>
    </recommendedName>
</protein>
<evidence type="ECO:0008006" key="3">
    <source>
        <dbReference type="Google" id="ProtNLM"/>
    </source>
</evidence>
<name>L0KYS0_METHD</name>
<dbReference type="HOGENOM" id="CLU_159086_1_0_2"/>
<evidence type="ECO:0000313" key="2">
    <source>
        <dbReference type="Proteomes" id="UP000010866"/>
    </source>
</evidence>
<dbReference type="Pfam" id="PF08979">
    <property type="entry name" value="DUF1894"/>
    <property type="match status" value="1"/>
</dbReference>
<accession>L0KYS0</accession>
<dbReference type="GeneID" id="14406598"/>